<dbReference type="SUPFAM" id="SSF56784">
    <property type="entry name" value="HAD-like"/>
    <property type="match status" value="1"/>
</dbReference>
<sequence length="215" mass="23761">MNGGNWIVFDLDGTLNRTDLVSVEAHQQAQREFGVPVRDAEFIISMFGGIARDTFPLLAPGLSEEVYAEYGGRVAELEQELLPQCGRAFDGCAEMLSALRGKGWHTAVCSNASVRYIEAVLQAIRLRPLIDELRPLELHLTKVDMLRLLLKKVEAGRAVMVGDRKYDKEAARENGIPFIGCLYGFAPDEVRDADHAVAHPLEIVEAAERLAESRG</sequence>
<dbReference type="RefSeq" id="WP_013486605.1">
    <property type="nucleotide sequence ID" value="NC_014828.1"/>
</dbReference>
<name>E6U8E3_ETHHY</name>
<dbReference type="Pfam" id="PF13419">
    <property type="entry name" value="HAD_2"/>
    <property type="match status" value="1"/>
</dbReference>
<dbReference type="KEGG" id="eha:Ethha_2770"/>
<dbReference type="SFLD" id="SFLDS00003">
    <property type="entry name" value="Haloacid_Dehalogenase"/>
    <property type="match status" value="1"/>
</dbReference>
<keyword evidence="1" id="KW-0378">Hydrolase</keyword>
<dbReference type="InterPro" id="IPR050155">
    <property type="entry name" value="HAD-like_hydrolase_sf"/>
</dbReference>
<dbReference type="HOGENOM" id="CLU_045011_19_4_9"/>
<dbReference type="PANTHER" id="PTHR43434:SF1">
    <property type="entry name" value="PHOSPHOGLYCOLATE PHOSPHATASE"/>
    <property type="match status" value="1"/>
</dbReference>
<reference evidence="1 2" key="1">
    <citation type="submission" date="2010-12" db="EMBL/GenBank/DDBJ databases">
        <title>Complete sequence of Ethanoligenens harbinense YUAN-3.</title>
        <authorList>
            <person name="Lucas S."/>
            <person name="Copeland A."/>
            <person name="Lapidus A."/>
            <person name="Cheng J.-F."/>
            <person name="Bruce D."/>
            <person name="Goodwin L."/>
            <person name="Pitluck S."/>
            <person name="Chertkov O."/>
            <person name="Misra M."/>
            <person name="Detter J.C."/>
            <person name="Han C."/>
            <person name="Tapia R."/>
            <person name="Land M."/>
            <person name="Hauser L."/>
            <person name="Jeffries C."/>
            <person name="Kyrpides N."/>
            <person name="Ivanova N."/>
            <person name="Mikhailova N."/>
            <person name="Wang A."/>
            <person name="Mouttaki H."/>
            <person name="He Z."/>
            <person name="Zhou J."/>
            <person name="Hemme C.L."/>
            <person name="Woyke T."/>
        </authorList>
    </citation>
    <scope>NUCLEOTIDE SEQUENCE [LARGE SCALE GENOMIC DNA]</scope>
    <source>
        <strain evidence="2">DSM 18485 / JCM 12961 / CGMCC 1.5033 / YUAN-3</strain>
    </source>
</reference>
<organism evidence="1 2">
    <name type="scientific">Ethanoligenens harbinense (strain DSM 18485 / JCM 12961 / CGMCC 1.5033 / YUAN-3)</name>
    <dbReference type="NCBI Taxonomy" id="663278"/>
    <lineage>
        <taxon>Bacteria</taxon>
        <taxon>Bacillati</taxon>
        <taxon>Bacillota</taxon>
        <taxon>Clostridia</taxon>
        <taxon>Eubacteriales</taxon>
        <taxon>Oscillospiraceae</taxon>
        <taxon>Ethanoligenens</taxon>
    </lineage>
</organism>
<gene>
    <name evidence="1" type="ordered locus">Ethha_2770</name>
</gene>
<dbReference type="InterPro" id="IPR036412">
    <property type="entry name" value="HAD-like_sf"/>
</dbReference>
<evidence type="ECO:0000313" key="2">
    <source>
        <dbReference type="Proteomes" id="UP000001551"/>
    </source>
</evidence>
<dbReference type="Proteomes" id="UP000001551">
    <property type="component" value="Chromosome"/>
</dbReference>
<accession>E6U8E3</accession>
<dbReference type="Gene3D" id="1.10.150.240">
    <property type="entry name" value="Putative phosphatase, domain 2"/>
    <property type="match status" value="1"/>
</dbReference>
<dbReference type="GO" id="GO:0005829">
    <property type="term" value="C:cytosol"/>
    <property type="evidence" value="ECO:0007669"/>
    <property type="project" value="TreeGrafter"/>
</dbReference>
<evidence type="ECO:0000313" key="1">
    <source>
        <dbReference type="EMBL" id="ADU28262.1"/>
    </source>
</evidence>
<dbReference type="SFLD" id="SFLDG01129">
    <property type="entry name" value="C1.5:_HAD__Beta-PGM__Phosphata"/>
    <property type="match status" value="1"/>
</dbReference>
<proteinExistence type="predicted"/>
<dbReference type="EMBL" id="CP002400">
    <property type="protein sequence ID" value="ADU28262.1"/>
    <property type="molecule type" value="Genomic_DNA"/>
</dbReference>
<dbReference type="InterPro" id="IPR041492">
    <property type="entry name" value="HAD_2"/>
</dbReference>
<dbReference type="AlphaFoldDB" id="E6U8E3"/>
<dbReference type="eggNOG" id="COG0546">
    <property type="taxonomic scope" value="Bacteria"/>
</dbReference>
<dbReference type="STRING" id="663278.Ethha_2770"/>
<dbReference type="Gene3D" id="3.40.50.1000">
    <property type="entry name" value="HAD superfamily/HAD-like"/>
    <property type="match status" value="1"/>
</dbReference>
<protein>
    <submittedName>
        <fullName evidence="1">Haloacid dehalogenase domain protein hydrolase</fullName>
    </submittedName>
</protein>
<dbReference type="InterPro" id="IPR023214">
    <property type="entry name" value="HAD_sf"/>
</dbReference>
<dbReference type="GO" id="GO:0008967">
    <property type="term" value="F:phosphoglycolate phosphatase activity"/>
    <property type="evidence" value="ECO:0007669"/>
    <property type="project" value="TreeGrafter"/>
</dbReference>
<keyword evidence="2" id="KW-1185">Reference proteome</keyword>
<dbReference type="GO" id="GO:0006281">
    <property type="term" value="P:DNA repair"/>
    <property type="evidence" value="ECO:0007669"/>
    <property type="project" value="TreeGrafter"/>
</dbReference>
<dbReference type="InterPro" id="IPR023198">
    <property type="entry name" value="PGP-like_dom2"/>
</dbReference>
<dbReference type="PANTHER" id="PTHR43434">
    <property type="entry name" value="PHOSPHOGLYCOLATE PHOSPHATASE"/>
    <property type="match status" value="1"/>
</dbReference>